<protein>
    <submittedName>
        <fullName evidence="2">(2Fe-2S)-binding protein</fullName>
    </submittedName>
</protein>
<evidence type="ECO:0000313" key="2">
    <source>
        <dbReference type="EMBL" id="MEU8133368.1"/>
    </source>
</evidence>
<organism evidence="2 3">
    <name type="scientific">Streptodolium elevatio</name>
    <dbReference type="NCBI Taxonomy" id="3157996"/>
    <lineage>
        <taxon>Bacteria</taxon>
        <taxon>Bacillati</taxon>
        <taxon>Actinomycetota</taxon>
        <taxon>Actinomycetes</taxon>
        <taxon>Kitasatosporales</taxon>
        <taxon>Streptomycetaceae</taxon>
        <taxon>Streptodolium</taxon>
    </lineage>
</organism>
<sequence length="127" mass="13064">MCICFGVTDTQVTAQIDGGARSMREIAASCRAGTDCGRCVKTISAMIPRDDTRACDGCTKRCGRICRADRASAAEPVTETAAVCGDLLDLHGVVDPADRTAAPQPSPVTLVAVPLAIVRADAGSQVA</sequence>
<reference evidence="2 3" key="1">
    <citation type="submission" date="2024-06" db="EMBL/GenBank/DDBJ databases">
        <title>The Natural Products Discovery Center: Release of the First 8490 Sequenced Strains for Exploring Actinobacteria Biosynthetic Diversity.</title>
        <authorList>
            <person name="Kalkreuter E."/>
            <person name="Kautsar S.A."/>
            <person name="Yang D."/>
            <person name="Bader C.D."/>
            <person name="Teijaro C.N."/>
            <person name="Fluegel L."/>
            <person name="Davis C.M."/>
            <person name="Simpson J.R."/>
            <person name="Lauterbach L."/>
            <person name="Steele A.D."/>
            <person name="Gui C."/>
            <person name="Meng S."/>
            <person name="Li G."/>
            <person name="Viehrig K."/>
            <person name="Ye F."/>
            <person name="Su P."/>
            <person name="Kiefer A.F."/>
            <person name="Nichols A."/>
            <person name="Cepeda A.J."/>
            <person name="Yan W."/>
            <person name="Fan B."/>
            <person name="Jiang Y."/>
            <person name="Adhikari A."/>
            <person name="Zheng C.-J."/>
            <person name="Schuster L."/>
            <person name="Cowan T.M."/>
            <person name="Smanski M.J."/>
            <person name="Chevrette M.G."/>
            <person name="De Carvalho L.P.S."/>
            <person name="Shen B."/>
        </authorList>
    </citation>
    <scope>NUCLEOTIDE SEQUENCE [LARGE SCALE GENOMIC DNA]</scope>
    <source>
        <strain evidence="2 3">NPDC048946</strain>
    </source>
</reference>
<dbReference type="Gene3D" id="1.10.10.1100">
    <property type="entry name" value="BFD-like [2Fe-2S]-binding domain"/>
    <property type="match status" value="1"/>
</dbReference>
<keyword evidence="3" id="KW-1185">Reference proteome</keyword>
<dbReference type="InterPro" id="IPR007419">
    <property type="entry name" value="BFD-like_2Fe2S-bd_dom"/>
</dbReference>
<accession>A0ABV3DC91</accession>
<dbReference type="EMBL" id="JBEZFP010000013">
    <property type="protein sequence ID" value="MEU8133368.1"/>
    <property type="molecule type" value="Genomic_DNA"/>
</dbReference>
<evidence type="ECO:0000313" key="3">
    <source>
        <dbReference type="Proteomes" id="UP001551482"/>
    </source>
</evidence>
<gene>
    <name evidence="2" type="ORF">AB0C36_07660</name>
</gene>
<proteinExistence type="predicted"/>
<feature type="domain" description="BFD-like [2Fe-2S]-binding" evidence="1">
    <location>
        <begin position="1"/>
        <end position="47"/>
    </location>
</feature>
<comment type="caution">
    <text evidence="2">The sequence shown here is derived from an EMBL/GenBank/DDBJ whole genome shotgun (WGS) entry which is preliminary data.</text>
</comment>
<dbReference type="Pfam" id="PF04324">
    <property type="entry name" value="Fer2_BFD"/>
    <property type="match status" value="1"/>
</dbReference>
<name>A0ABV3DC91_9ACTN</name>
<dbReference type="InterPro" id="IPR041854">
    <property type="entry name" value="BFD-like_2Fe2S-bd_dom_sf"/>
</dbReference>
<evidence type="ECO:0000259" key="1">
    <source>
        <dbReference type="Pfam" id="PF04324"/>
    </source>
</evidence>
<dbReference type="Proteomes" id="UP001551482">
    <property type="component" value="Unassembled WGS sequence"/>
</dbReference>